<dbReference type="AlphaFoldDB" id="N9CZ55"/>
<accession>N9CZ55</accession>
<comment type="caution">
    <text evidence="1">The sequence shown here is derived from an EMBL/GenBank/DDBJ whole genome shotgun (WGS) entry which is preliminary data.</text>
</comment>
<name>N9CZ55_ACIJO</name>
<sequence length="241" mass="27406">MNQIDVLLTNLNIAKEYRLTSPGNISAQAGWAKVTGIKENIPLLRRMNELTNIALKLDADFKLENEIDGEEHESDWVSEVISGLSLYGSFVSNIDQIHNHTFTIIRKSVRNWNHGYTVQSKLDEAKIKEFLSTLIEERNSILFDDTLTYELKKILLKEIDKLIYSLENFSIMGEEFLKEAVTDFYSEAFFNKDVQQFYRDRPSFKDVIDAISACITIGPFAAQTGILLLGLASDVVTKISL</sequence>
<protein>
    <submittedName>
        <fullName evidence="1">Uncharacterized protein</fullName>
    </submittedName>
</protein>
<gene>
    <name evidence="1" type="ORF">F946_01065</name>
</gene>
<dbReference type="EMBL" id="APPZ01000005">
    <property type="protein sequence ID" value="ENV73553.1"/>
    <property type="molecule type" value="Genomic_DNA"/>
</dbReference>
<dbReference type="GeneID" id="56338272"/>
<evidence type="ECO:0000313" key="2">
    <source>
        <dbReference type="Proteomes" id="UP000018444"/>
    </source>
</evidence>
<dbReference type="RefSeq" id="WP_004979908.1">
    <property type="nucleotide sequence ID" value="NZ_KB849705.1"/>
</dbReference>
<dbReference type="PATRIC" id="fig|1217662.4.peg.1037"/>
<dbReference type="Proteomes" id="UP000018444">
    <property type="component" value="Unassembled WGS sequence"/>
</dbReference>
<proteinExistence type="predicted"/>
<dbReference type="HOGENOM" id="CLU_1149907_0_0_6"/>
<reference evidence="1 2" key="1">
    <citation type="submission" date="2013-02" db="EMBL/GenBank/DDBJ databases">
        <title>The Genome Sequence of Acinetobacter johnsonii ANC 3681.</title>
        <authorList>
            <consortium name="The Broad Institute Genome Sequencing Platform"/>
            <consortium name="The Broad Institute Genome Sequencing Center for Infectious Disease"/>
            <person name="Cerqueira G."/>
            <person name="Feldgarden M."/>
            <person name="Courvalin P."/>
            <person name="Perichon B."/>
            <person name="Grillot-Courvalin C."/>
            <person name="Clermont D."/>
            <person name="Rocha E."/>
            <person name="Yoon E.-J."/>
            <person name="Nemec A."/>
            <person name="Walker B."/>
            <person name="Young S.K."/>
            <person name="Zeng Q."/>
            <person name="Gargeya S."/>
            <person name="Fitzgerald M."/>
            <person name="Haas B."/>
            <person name="Abouelleil A."/>
            <person name="Alvarado L."/>
            <person name="Arachchi H.M."/>
            <person name="Berlin A.M."/>
            <person name="Chapman S.B."/>
            <person name="Dewar J."/>
            <person name="Goldberg J."/>
            <person name="Griggs A."/>
            <person name="Gujja S."/>
            <person name="Hansen M."/>
            <person name="Howarth C."/>
            <person name="Imamovic A."/>
            <person name="Larimer J."/>
            <person name="McCowan C."/>
            <person name="Murphy C."/>
            <person name="Neiman D."/>
            <person name="Pearson M."/>
            <person name="Priest M."/>
            <person name="Roberts A."/>
            <person name="Saif S."/>
            <person name="Shea T."/>
            <person name="Sisk P."/>
            <person name="Sykes S."/>
            <person name="Wortman J."/>
            <person name="Nusbaum C."/>
            <person name="Birren B."/>
        </authorList>
    </citation>
    <scope>NUCLEOTIDE SEQUENCE [LARGE SCALE GENOMIC DNA]</scope>
    <source>
        <strain evidence="1 2">ANC 3681</strain>
    </source>
</reference>
<organism evidence="1 2">
    <name type="scientific">Acinetobacter johnsonii ANC 3681</name>
    <dbReference type="NCBI Taxonomy" id="1217662"/>
    <lineage>
        <taxon>Bacteria</taxon>
        <taxon>Pseudomonadati</taxon>
        <taxon>Pseudomonadota</taxon>
        <taxon>Gammaproteobacteria</taxon>
        <taxon>Moraxellales</taxon>
        <taxon>Moraxellaceae</taxon>
        <taxon>Acinetobacter</taxon>
    </lineage>
</organism>
<evidence type="ECO:0000313" key="1">
    <source>
        <dbReference type="EMBL" id="ENV73553.1"/>
    </source>
</evidence>